<keyword evidence="2" id="KW-1185">Reference proteome</keyword>
<comment type="caution">
    <text evidence="1">The sequence shown here is derived from an EMBL/GenBank/DDBJ whole genome shotgun (WGS) entry which is preliminary data.</text>
</comment>
<evidence type="ECO:0000313" key="1">
    <source>
        <dbReference type="EMBL" id="KAG7593474.1"/>
    </source>
</evidence>
<gene>
    <name evidence="1" type="ORF">ISN45_Aa01g022680</name>
</gene>
<dbReference type="EMBL" id="JAEFBK010000006">
    <property type="protein sequence ID" value="KAG7593474.1"/>
    <property type="molecule type" value="Genomic_DNA"/>
</dbReference>
<accession>A0A8T2C8Q7</accession>
<protein>
    <submittedName>
        <fullName evidence="1">Uncharacterized protein</fullName>
    </submittedName>
</protein>
<sequence>YFLSMTKHKKKKKPQIENLCLFNSDSTTVKLFADLISRPFHPYPSSSSLVHMVDSSDTDNTNRDTDLDRDREATKFVSESSRGLFHGELEVFASQCLGIMFLERRSMVVSFSFSSLASSLATNYSFMVLNSYLLILRKIGE</sequence>
<name>A0A8T2C8Q7_9BRAS</name>
<evidence type="ECO:0000313" key="2">
    <source>
        <dbReference type="Proteomes" id="UP000694240"/>
    </source>
</evidence>
<dbReference type="AlphaFoldDB" id="A0A8T2C8Q7"/>
<dbReference type="Proteomes" id="UP000694240">
    <property type="component" value="Chromosome 6"/>
</dbReference>
<organism evidence="1 2">
    <name type="scientific">Arabidopsis thaliana x Arabidopsis arenosa</name>
    <dbReference type="NCBI Taxonomy" id="1240361"/>
    <lineage>
        <taxon>Eukaryota</taxon>
        <taxon>Viridiplantae</taxon>
        <taxon>Streptophyta</taxon>
        <taxon>Embryophyta</taxon>
        <taxon>Tracheophyta</taxon>
        <taxon>Spermatophyta</taxon>
        <taxon>Magnoliopsida</taxon>
        <taxon>eudicotyledons</taxon>
        <taxon>Gunneridae</taxon>
        <taxon>Pentapetalae</taxon>
        <taxon>rosids</taxon>
        <taxon>malvids</taxon>
        <taxon>Brassicales</taxon>
        <taxon>Brassicaceae</taxon>
        <taxon>Camelineae</taxon>
        <taxon>Arabidopsis</taxon>
    </lineage>
</organism>
<reference evidence="1 2" key="1">
    <citation type="submission" date="2020-12" db="EMBL/GenBank/DDBJ databases">
        <title>Concerted genomic and epigenomic changes stabilize Arabidopsis allopolyploids.</title>
        <authorList>
            <person name="Chen Z."/>
        </authorList>
    </citation>
    <scope>NUCLEOTIDE SEQUENCE [LARGE SCALE GENOMIC DNA]</scope>
    <source>
        <strain evidence="1">Allo738</strain>
        <tissue evidence="1">Leaf</tissue>
    </source>
</reference>
<feature type="non-terminal residue" evidence="1">
    <location>
        <position position="141"/>
    </location>
</feature>
<proteinExistence type="predicted"/>